<dbReference type="AlphaFoldDB" id="A0A5M3N7P2"/>
<dbReference type="GO" id="GO:0004674">
    <property type="term" value="F:protein serine/threonine kinase activity"/>
    <property type="evidence" value="ECO:0007669"/>
    <property type="project" value="UniProtKB-KW"/>
</dbReference>
<dbReference type="Proteomes" id="UP000053558">
    <property type="component" value="Unassembled WGS sequence"/>
</dbReference>
<dbReference type="InterPro" id="IPR011009">
    <property type="entry name" value="Kinase-like_dom_sf"/>
</dbReference>
<dbReference type="PROSITE" id="PS50011">
    <property type="entry name" value="PROTEIN_KINASE_DOM"/>
    <property type="match status" value="1"/>
</dbReference>
<dbReference type="KEGG" id="cput:CONPUDRAFT_46313"/>
<keyword evidence="4" id="KW-0723">Serine/threonine-protein kinase</keyword>
<dbReference type="SUPFAM" id="SSF56112">
    <property type="entry name" value="Protein kinase-like (PK-like)"/>
    <property type="match status" value="1"/>
</dbReference>
<dbReference type="PROSITE" id="PS00108">
    <property type="entry name" value="PROTEIN_KINASE_ST"/>
    <property type="match status" value="1"/>
</dbReference>
<keyword evidence="2 3" id="KW-0067">ATP-binding</keyword>
<dbReference type="InterPro" id="IPR017441">
    <property type="entry name" value="Protein_kinase_ATP_BS"/>
</dbReference>
<evidence type="ECO:0000256" key="4">
    <source>
        <dbReference type="RuleBase" id="RU000304"/>
    </source>
</evidence>
<evidence type="ECO:0000313" key="6">
    <source>
        <dbReference type="EMBL" id="EIW87470.1"/>
    </source>
</evidence>
<accession>A0A5M3N7P2</accession>
<sequence length="296" mass="33488">MVRIRILTHFFILQLIETPPCHRSGTRRLFTDALFKLAQRSGCYPQILLLKDVEVSQNDPIGVGGFGTVYQGRYKGQAVAIKHLRDFSSKRAQKCARELVIWACMEHPNVLNFYGVYLLNGLDSSACLVSPLMENGNLVQYLNHSPDAIRESLLYDISLGLEYLHTQSIIHGDMKPENVFVALDGRACIGDYGLASVNSASQNWTTKSRSLNSGTLRYQAPELFKDAQIGRATDMYAFGCIIYEVSQITTWLVVQPPLTKNYERSEGYYRKQAIPPIRTRRCGSDCGRWGRVYDYP</sequence>
<dbReference type="EMBL" id="JH711573">
    <property type="protein sequence ID" value="EIW87470.1"/>
    <property type="molecule type" value="Genomic_DNA"/>
</dbReference>
<reference evidence="7" key="1">
    <citation type="journal article" date="2012" name="Science">
        <title>The Paleozoic origin of enzymatic lignin decomposition reconstructed from 31 fungal genomes.</title>
        <authorList>
            <person name="Floudas D."/>
            <person name="Binder M."/>
            <person name="Riley R."/>
            <person name="Barry K."/>
            <person name="Blanchette R.A."/>
            <person name="Henrissat B."/>
            <person name="Martinez A.T."/>
            <person name="Otillar R."/>
            <person name="Spatafora J.W."/>
            <person name="Yadav J.S."/>
            <person name="Aerts A."/>
            <person name="Benoit I."/>
            <person name="Boyd A."/>
            <person name="Carlson A."/>
            <person name="Copeland A."/>
            <person name="Coutinho P.M."/>
            <person name="de Vries R.P."/>
            <person name="Ferreira P."/>
            <person name="Findley K."/>
            <person name="Foster B."/>
            <person name="Gaskell J."/>
            <person name="Glotzer D."/>
            <person name="Gorecki P."/>
            <person name="Heitman J."/>
            <person name="Hesse C."/>
            <person name="Hori C."/>
            <person name="Igarashi K."/>
            <person name="Jurgens J.A."/>
            <person name="Kallen N."/>
            <person name="Kersten P."/>
            <person name="Kohler A."/>
            <person name="Kuees U."/>
            <person name="Kumar T.K.A."/>
            <person name="Kuo A."/>
            <person name="LaButti K."/>
            <person name="Larrondo L.F."/>
            <person name="Lindquist E."/>
            <person name="Ling A."/>
            <person name="Lombard V."/>
            <person name="Lucas S."/>
            <person name="Lundell T."/>
            <person name="Martin R."/>
            <person name="McLaughlin D.J."/>
            <person name="Morgenstern I."/>
            <person name="Morin E."/>
            <person name="Murat C."/>
            <person name="Nagy L.G."/>
            <person name="Nolan M."/>
            <person name="Ohm R.A."/>
            <person name="Patyshakuliyeva A."/>
            <person name="Rokas A."/>
            <person name="Ruiz-Duenas F.J."/>
            <person name="Sabat G."/>
            <person name="Salamov A."/>
            <person name="Samejima M."/>
            <person name="Schmutz J."/>
            <person name="Slot J.C."/>
            <person name="St John F."/>
            <person name="Stenlid J."/>
            <person name="Sun H."/>
            <person name="Sun S."/>
            <person name="Syed K."/>
            <person name="Tsang A."/>
            <person name="Wiebenga A."/>
            <person name="Young D."/>
            <person name="Pisabarro A."/>
            <person name="Eastwood D.C."/>
            <person name="Martin F."/>
            <person name="Cullen D."/>
            <person name="Grigoriev I.V."/>
            <person name="Hibbett D.S."/>
        </authorList>
    </citation>
    <scope>NUCLEOTIDE SEQUENCE [LARGE SCALE GENOMIC DNA]</scope>
    <source>
        <strain evidence="7">RWD-64-598 SS2</strain>
    </source>
</reference>
<dbReference type="PANTHER" id="PTHR44329">
    <property type="entry name" value="SERINE/THREONINE-PROTEIN KINASE TNNI3K-RELATED"/>
    <property type="match status" value="1"/>
</dbReference>
<dbReference type="InterPro" id="IPR000719">
    <property type="entry name" value="Prot_kinase_dom"/>
</dbReference>
<organism evidence="6 7">
    <name type="scientific">Coniophora puteana (strain RWD-64-598)</name>
    <name type="common">Brown rot fungus</name>
    <dbReference type="NCBI Taxonomy" id="741705"/>
    <lineage>
        <taxon>Eukaryota</taxon>
        <taxon>Fungi</taxon>
        <taxon>Dikarya</taxon>
        <taxon>Basidiomycota</taxon>
        <taxon>Agaricomycotina</taxon>
        <taxon>Agaricomycetes</taxon>
        <taxon>Agaricomycetidae</taxon>
        <taxon>Boletales</taxon>
        <taxon>Coniophorineae</taxon>
        <taxon>Coniophoraceae</taxon>
        <taxon>Coniophora</taxon>
    </lineage>
</organism>
<feature type="binding site" evidence="3">
    <location>
        <position position="82"/>
    </location>
    <ligand>
        <name>ATP</name>
        <dbReference type="ChEBI" id="CHEBI:30616"/>
    </ligand>
</feature>
<dbReference type="GeneID" id="19207134"/>
<keyword evidence="4" id="KW-0418">Kinase</keyword>
<evidence type="ECO:0000313" key="7">
    <source>
        <dbReference type="Proteomes" id="UP000053558"/>
    </source>
</evidence>
<protein>
    <recommendedName>
        <fullName evidence="5">Protein kinase domain-containing protein</fullName>
    </recommendedName>
</protein>
<evidence type="ECO:0000259" key="5">
    <source>
        <dbReference type="PROSITE" id="PS50011"/>
    </source>
</evidence>
<dbReference type="Pfam" id="PF00069">
    <property type="entry name" value="Pkinase"/>
    <property type="match status" value="1"/>
</dbReference>
<dbReference type="PROSITE" id="PS00107">
    <property type="entry name" value="PROTEIN_KINASE_ATP"/>
    <property type="match status" value="1"/>
</dbReference>
<dbReference type="InterPro" id="IPR051681">
    <property type="entry name" value="Ser/Thr_Kinases-Pseudokinases"/>
</dbReference>
<proteinExistence type="inferred from homology"/>
<evidence type="ECO:0000256" key="3">
    <source>
        <dbReference type="PROSITE-ProRule" id="PRU10141"/>
    </source>
</evidence>
<name>A0A5M3N7P2_CONPW</name>
<dbReference type="Gene3D" id="1.10.510.10">
    <property type="entry name" value="Transferase(Phosphotransferase) domain 1"/>
    <property type="match status" value="1"/>
</dbReference>
<feature type="domain" description="Protein kinase" evidence="5">
    <location>
        <begin position="55"/>
        <end position="296"/>
    </location>
</feature>
<comment type="similarity">
    <text evidence="4">Belongs to the protein kinase superfamily.</text>
</comment>
<keyword evidence="7" id="KW-1185">Reference proteome</keyword>
<dbReference type="OrthoDB" id="3174635at2759"/>
<comment type="caution">
    <text evidence="6">The sequence shown here is derived from an EMBL/GenBank/DDBJ whole genome shotgun (WGS) entry which is preliminary data.</text>
</comment>
<keyword evidence="1 3" id="KW-0547">Nucleotide-binding</keyword>
<evidence type="ECO:0000256" key="2">
    <source>
        <dbReference type="ARBA" id="ARBA00022840"/>
    </source>
</evidence>
<dbReference type="InterPro" id="IPR008271">
    <property type="entry name" value="Ser/Thr_kinase_AS"/>
</dbReference>
<dbReference type="RefSeq" id="XP_007762583.1">
    <property type="nucleotide sequence ID" value="XM_007764393.1"/>
</dbReference>
<evidence type="ECO:0000256" key="1">
    <source>
        <dbReference type="ARBA" id="ARBA00022741"/>
    </source>
</evidence>
<keyword evidence="4" id="KW-0808">Transferase</keyword>
<gene>
    <name evidence="6" type="ORF">CONPUDRAFT_46313</name>
</gene>
<dbReference type="SMART" id="SM00220">
    <property type="entry name" value="S_TKc"/>
    <property type="match status" value="1"/>
</dbReference>
<dbReference type="GO" id="GO:0005524">
    <property type="term" value="F:ATP binding"/>
    <property type="evidence" value="ECO:0007669"/>
    <property type="project" value="UniProtKB-UniRule"/>
</dbReference>